<sequence length="82" mass="9556">MPKNTVKRQNTFTTLSSDRSENLGIINQKLKRPRDSHSNLILFAESSQQTIIVGTKRFLSDETMIEKMRFETMGHTRDNRKT</sequence>
<evidence type="ECO:0000313" key="1">
    <source>
        <dbReference type="EMBL" id="TKR58259.1"/>
    </source>
</evidence>
<reference evidence="1 2" key="1">
    <citation type="journal article" date="2015" name="Genome Biol.">
        <title>Comparative genomics of Steinernema reveals deeply conserved gene regulatory networks.</title>
        <authorList>
            <person name="Dillman A.R."/>
            <person name="Macchietto M."/>
            <person name="Porter C.F."/>
            <person name="Rogers A."/>
            <person name="Williams B."/>
            <person name="Antoshechkin I."/>
            <person name="Lee M.M."/>
            <person name="Goodwin Z."/>
            <person name="Lu X."/>
            <person name="Lewis E.E."/>
            <person name="Goodrich-Blair H."/>
            <person name="Stock S.P."/>
            <person name="Adams B.J."/>
            <person name="Sternberg P.W."/>
            <person name="Mortazavi A."/>
        </authorList>
    </citation>
    <scope>NUCLEOTIDE SEQUENCE [LARGE SCALE GENOMIC DNA]</scope>
    <source>
        <strain evidence="1 2">ALL</strain>
    </source>
</reference>
<protein>
    <submittedName>
        <fullName evidence="1">Uncharacterized protein</fullName>
    </submittedName>
</protein>
<dbReference type="EMBL" id="AZBU02000013">
    <property type="protein sequence ID" value="TKR58259.1"/>
    <property type="molecule type" value="Genomic_DNA"/>
</dbReference>
<comment type="caution">
    <text evidence="1">The sequence shown here is derived from an EMBL/GenBank/DDBJ whole genome shotgun (WGS) entry which is preliminary data.</text>
</comment>
<evidence type="ECO:0000313" key="2">
    <source>
        <dbReference type="Proteomes" id="UP000298663"/>
    </source>
</evidence>
<reference evidence="1 2" key="2">
    <citation type="journal article" date="2019" name="G3 (Bethesda)">
        <title>Hybrid Assembly of the Genome of the Entomopathogenic Nematode Steinernema carpocapsae Identifies the X-Chromosome.</title>
        <authorList>
            <person name="Serra L."/>
            <person name="Macchietto M."/>
            <person name="Macias-Munoz A."/>
            <person name="McGill C.J."/>
            <person name="Rodriguez I.M."/>
            <person name="Rodriguez B."/>
            <person name="Murad R."/>
            <person name="Mortazavi A."/>
        </authorList>
    </citation>
    <scope>NUCLEOTIDE SEQUENCE [LARGE SCALE GENOMIC DNA]</scope>
    <source>
        <strain evidence="1 2">ALL</strain>
    </source>
</reference>
<keyword evidence="2" id="KW-1185">Reference proteome</keyword>
<gene>
    <name evidence="1" type="ORF">L596_029728</name>
</gene>
<proteinExistence type="predicted"/>
<organism evidence="1 2">
    <name type="scientific">Steinernema carpocapsae</name>
    <name type="common">Entomopathogenic nematode</name>
    <dbReference type="NCBI Taxonomy" id="34508"/>
    <lineage>
        <taxon>Eukaryota</taxon>
        <taxon>Metazoa</taxon>
        <taxon>Ecdysozoa</taxon>
        <taxon>Nematoda</taxon>
        <taxon>Chromadorea</taxon>
        <taxon>Rhabditida</taxon>
        <taxon>Tylenchina</taxon>
        <taxon>Panagrolaimomorpha</taxon>
        <taxon>Strongyloidoidea</taxon>
        <taxon>Steinernematidae</taxon>
        <taxon>Steinernema</taxon>
    </lineage>
</organism>
<dbReference type="AlphaFoldDB" id="A0A4U5LQN2"/>
<name>A0A4U5LQN2_STECR</name>
<dbReference type="Proteomes" id="UP000298663">
    <property type="component" value="Unassembled WGS sequence"/>
</dbReference>
<accession>A0A4U5LQN2</accession>